<name>A0AAG5DNN1_ANOAO</name>
<evidence type="ECO:0000313" key="1">
    <source>
        <dbReference type="EnsemblMetazoa" id="ENSAATROPP012299"/>
    </source>
</evidence>
<dbReference type="EnsemblMetazoa" id="ENSAATROPT013514">
    <property type="protein sequence ID" value="ENSAATROPP012299"/>
    <property type="gene ID" value="ENSAATROPG010974"/>
</dbReference>
<accession>A0AAG5DNN1</accession>
<organism evidence="1 2">
    <name type="scientific">Anopheles atroparvus</name>
    <name type="common">European mosquito</name>
    <dbReference type="NCBI Taxonomy" id="41427"/>
    <lineage>
        <taxon>Eukaryota</taxon>
        <taxon>Metazoa</taxon>
        <taxon>Ecdysozoa</taxon>
        <taxon>Arthropoda</taxon>
        <taxon>Hexapoda</taxon>
        <taxon>Insecta</taxon>
        <taxon>Pterygota</taxon>
        <taxon>Neoptera</taxon>
        <taxon>Endopterygota</taxon>
        <taxon>Diptera</taxon>
        <taxon>Nematocera</taxon>
        <taxon>Culicoidea</taxon>
        <taxon>Culicidae</taxon>
        <taxon>Anophelinae</taxon>
        <taxon>Anopheles</taxon>
    </lineage>
</organism>
<reference evidence="1" key="1">
    <citation type="submission" date="2024-04" db="UniProtKB">
        <authorList>
            <consortium name="EnsemblMetazoa"/>
        </authorList>
    </citation>
    <scope>IDENTIFICATION</scope>
    <source>
        <strain evidence="1">EBRO</strain>
    </source>
</reference>
<sequence>MMQQPNQGLNRKLAHHTTILSIVLRTYTGQSIRTVLFSVNLYFTLHLTV</sequence>
<dbReference type="Proteomes" id="UP000075880">
    <property type="component" value="Unassembled WGS sequence"/>
</dbReference>
<protein>
    <submittedName>
        <fullName evidence="1">Uncharacterized protein</fullName>
    </submittedName>
</protein>
<evidence type="ECO:0000313" key="2">
    <source>
        <dbReference type="Proteomes" id="UP000075880"/>
    </source>
</evidence>
<keyword evidence="2" id="KW-1185">Reference proteome</keyword>
<dbReference type="AlphaFoldDB" id="A0AAG5DNN1"/>
<proteinExistence type="predicted"/>